<accession>A0AAW6U635</accession>
<gene>
    <name evidence="1" type="ORF">QJ521_07045</name>
</gene>
<evidence type="ECO:0000313" key="1">
    <source>
        <dbReference type="EMBL" id="MDI6453315.1"/>
    </source>
</evidence>
<evidence type="ECO:0000313" key="2">
    <source>
        <dbReference type="Proteomes" id="UP001431532"/>
    </source>
</evidence>
<keyword evidence="1" id="KW-0560">Oxidoreductase</keyword>
<dbReference type="Proteomes" id="UP001431532">
    <property type="component" value="Unassembled WGS sequence"/>
</dbReference>
<reference evidence="1" key="1">
    <citation type="submission" date="2023-05" db="EMBL/GenBank/DDBJ databases">
        <title>Mariniplasma microaerophilum sp. nov., a novel anaerobic mollicute isolated from terrestrial mud volcano, Taman Peninsula, Russia.</title>
        <authorList>
            <person name="Khomyakova M.A."/>
            <person name="Merkel A.Y."/>
            <person name="Slobodkin A.I."/>
        </authorList>
    </citation>
    <scope>NUCLEOTIDE SEQUENCE</scope>
    <source>
        <strain evidence="1">M4Ah</strain>
    </source>
</reference>
<dbReference type="GO" id="GO:0004497">
    <property type="term" value="F:monooxygenase activity"/>
    <property type="evidence" value="ECO:0007669"/>
    <property type="project" value="UniProtKB-KW"/>
</dbReference>
<dbReference type="RefSeq" id="WP_282839746.1">
    <property type="nucleotide sequence ID" value="NZ_JASCXW010000024.1"/>
</dbReference>
<keyword evidence="2" id="KW-1185">Reference proteome</keyword>
<dbReference type="Pfam" id="PF03060">
    <property type="entry name" value="NMO"/>
    <property type="match status" value="1"/>
</dbReference>
<dbReference type="InterPro" id="IPR013785">
    <property type="entry name" value="Aldolase_TIM"/>
</dbReference>
<sequence>MSNNQKYPEIIQGGMGVGVSSWQLARTVAMHGQLGVVSGTAVALTLARKLMDGDPDGHVNWAISAFPFPEIAERVRAKYAPNPNQEGKDKYKQVPMPTIEYGRDLLELTVLANFVEVYLAKAGHYGIIGLNLLEKVQVPTLPSLYGALLADVDYILMGAGIPIRIPKALDELSQNLDISLPIKIAEDDSKEPTLAHFSPKEFAGDHELPKLKRPKFLAIVSSATLATHLSRSTFGSPDGFVLEAPVAGGHNASPRGKVQLSETGEPIYGERDIIDVPAIKALGLPFWMAGGYGSYEQVQMAKQMGAEGVQVGTAFAFCEESGMEKSLKHKILDAVRKGVAKVRTDPRASPTGFPFKVVEVEGTMGIPEVAEKRQRICDLGYLREPYKKDNGKIGYRCPAEPVKDYVAKGGKLEDTEGRRCLCNGLVSTLGFGQERRDGSKELPIVTSGDDLKYVVRFFPKGESVYHAIDVLRVLLGGKLTPLS</sequence>
<organism evidence="1 2">
    <name type="scientific">Peloplasma aerotolerans</name>
    <dbReference type="NCBI Taxonomy" id="3044389"/>
    <lineage>
        <taxon>Bacteria</taxon>
        <taxon>Bacillati</taxon>
        <taxon>Mycoplasmatota</taxon>
        <taxon>Mollicutes</taxon>
        <taxon>Acholeplasmatales</taxon>
        <taxon>Acholeplasmataceae</taxon>
        <taxon>Peloplasma</taxon>
    </lineage>
</organism>
<keyword evidence="1" id="KW-0503">Monooxygenase</keyword>
<dbReference type="PANTHER" id="PTHR32332">
    <property type="entry name" value="2-NITROPROPANE DIOXYGENASE"/>
    <property type="match status" value="1"/>
</dbReference>
<proteinExistence type="predicted"/>
<name>A0AAW6U635_9MOLU</name>
<dbReference type="SUPFAM" id="SSF51412">
    <property type="entry name" value="Inosine monophosphate dehydrogenase (IMPDH)"/>
    <property type="match status" value="1"/>
</dbReference>
<dbReference type="EMBL" id="JASCXW010000024">
    <property type="protein sequence ID" value="MDI6453315.1"/>
    <property type="molecule type" value="Genomic_DNA"/>
</dbReference>
<dbReference type="PANTHER" id="PTHR32332:SF33">
    <property type="entry name" value="NITRONATE MONOOXYGENASE DOMAIN-CONTAINING PROTEIN"/>
    <property type="match status" value="1"/>
</dbReference>
<dbReference type="AlphaFoldDB" id="A0AAW6U635"/>
<protein>
    <submittedName>
        <fullName evidence="1">Nitronate monooxygenase</fullName>
    </submittedName>
</protein>
<dbReference type="Gene3D" id="3.20.20.70">
    <property type="entry name" value="Aldolase class I"/>
    <property type="match status" value="1"/>
</dbReference>
<comment type="caution">
    <text evidence="1">The sequence shown here is derived from an EMBL/GenBank/DDBJ whole genome shotgun (WGS) entry which is preliminary data.</text>
</comment>